<dbReference type="FunFam" id="1.10.8.10:FF:000001">
    <property type="entry name" value="Elongation factor Ts"/>
    <property type="match status" value="1"/>
</dbReference>
<accession>A0A956N9I8</accession>
<dbReference type="GO" id="GO:0003746">
    <property type="term" value="F:translation elongation factor activity"/>
    <property type="evidence" value="ECO:0007669"/>
    <property type="project" value="UniProtKB-UniRule"/>
</dbReference>
<gene>
    <name evidence="5 7" type="primary">tsf</name>
    <name evidence="7" type="ORF">KDA27_00555</name>
</gene>
<feature type="domain" description="Translation elongation factor EFTs/EF1B dimerisation" evidence="6">
    <location>
        <begin position="54"/>
        <end position="197"/>
    </location>
</feature>
<dbReference type="AlphaFoldDB" id="A0A956N9I8"/>
<dbReference type="SUPFAM" id="SSF46934">
    <property type="entry name" value="UBA-like"/>
    <property type="match status" value="1"/>
</dbReference>
<comment type="subcellular location">
    <subcellularLocation>
        <location evidence="5">Cytoplasm</location>
    </subcellularLocation>
</comment>
<reference evidence="7" key="2">
    <citation type="journal article" date="2021" name="Microbiome">
        <title>Successional dynamics and alternative stable states in a saline activated sludge microbial community over 9 years.</title>
        <authorList>
            <person name="Wang Y."/>
            <person name="Ye J."/>
            <person name="Ju F."/>
            <person name="Liu L."/>
            <person name="Boyd J.A."/>
            <person name="Deng Y."/>
            <person name="Parks D.H."/>
            <person name="Jiang X."/>
            <person name="Yin X."/>
            <person name="Woodcroft B.J."/>
            <person name="Tyson G.W."/>
            <person name="Hugenholtz P."/>
            <person name="Polz M.F."/>
            <person name="Zhang T."/>
        </authorList>
    </citation>
    <scope>NUCLEOTIDE SEQUENCE</scope>
    <source>
        <strain evidence="7">HKST-UBA02</strain>
    </source>
</reference>
<dbReference type="InterPro" id="IPR009060">
    <property type="entry name" value="UBA-like_sf"/>
</dbReference>
<dbReference type="PROSITE" id="PS01126">
    <property type="entry name" value="EF_TS_1"/>
    <property type="match status" value="1"/>
</dbReference>
<dbReference type="Gene3D" id="3.30.479.20">
    <property type="entry name" value="Elongation factor Ts, dimerisation domain"/>
    <property type="match status" value="1"/>
</dbReference>
<keyword evidence="3 5" id="KW-0251">Elongation factor</keyword>
<comment type="caution">
    <text evidence="7">The sequence shown here is derived from an EMBL/GenBank/DDBJ whole genome shotgun (WGS) entry which is preliminary data.</text>
</comment>
<dbReference type="Pfam" id="PF00889">
    <property type="entry name" value="EF_TS"/>
    <property type="match status" value="1"/>
</dbReference>
<dbReference type="NCBIfam" id="TIGR00116">
    <property type="entry name" value="tsf"/>
    <property type="match status" value="1"/>
</dbReference>
<evidence type="ECO:0000313" key="8">
    <source>
        <dbReference type="Proteomes" id="UP000739538"/>
    </source>
</evidence>
<dbReference type="HAMAP" id="MF_00050">
    <property type="entry name" value="EF_Ts"/>
    <property type="match status" value="1"/>
</dbReference>
<dbReference type="EMBL" id="JAGQHS010000001">
    <property type="protein sequence ID" value="MCA9754261.1"/>
    <property type="molecule type" value="Genomic_DNA"/>
</dbReference>
<keyword evidence="5" id="KW-0963">Cytoplasm</keyword>
<dbReference type="Proteomes" id="UP000739538">
    <property type="component" value="Unassembled WGS sequence"/>
</dbReference>
<evidence type="ECO:0000256" key="2">
    <source>
        <dbReference type="ARBA" id="ARBA00016956"/>
    </source>
</evidence>
<dbReference type="InterPro" id="IPR001816">
    <property type="entry name" value="Transl_elong_EFTs/EF1B"/>
</dbReference>
<feature type="region of interest" description="Involved in Mg(2+) ion dislocation from EF-Tu" evidence="5">
    <location>
        <begin position="82"/>
        <end position="85"/>
    </location>
</feature>
<dbReference type="InterPro" id="IPR014039">
    <property type="entry name" value="Transl_elong_EFTs/EF1B_dimer"/>
</dbReference>
<keyword evidence="4 5" id="KW-0648">Protein biosynthesis</keyword>
<evidence type="ECO:0000256" key="1">
    <source>
        <dbReference type="ARBA" id="ARBA00005532"/>
    </source>
</evidence>
<dbReference type="CDD" id="cd14275">
    <property type="entry name" value="UBA_EF-Ts"/>
    <property type="match status" value="1"/>
</dbReference>
<comment type="similarity">
    <text evidence="1 5">Belongs to the EF-Ts family.</text>
</comment>
<evidence type="ECO:0000256" key="4">
    <source>
        <dbReference type="ARBA" id="ARBA00022917"/>
    </source>
</evidence>
<dbReference type="InterPro" id="IPR018101">
    <property type="entry name" value="Transl_elong_Ts_CS"/>
</dbReference>
<dbReference type="PANTHER" id="PTHR11741">
    <property type="entry name" value="ELONGATION FACTOR TS"/>
    <property type="match status" value="1"/>
</dbReference>
<dbReference type="InterPro" id="IPR036402">
    <property type="entry name" value="EF-Ts_dimer_sf"/>
</dbReference>
<dbReference type="SUPFAM" id="SSF54713">
    <property type="entry name" value="Elongation factor Ts (EF-Ts), dimerisation domain"/>
    <property type="match status" value="1"/>
</dbReference>
<dbReference type="Gene3D" id="1.10.286.20">
    <property type="match status" value="1"/>
</dbReference>
<evidence type="ECO:0000259" key="6">
    <source>
        <dbReference type="Pfam" id="PF00889"/>
    </source>
</evidence>
<dbReference type="FunFam" id="1.10.286.20:FF:000001">
    <property type="entry name" value="Elongation factor Ts"/>
    <property type="match status" value="1"/>
</dbReference>
<comment type="function">
    <text evidence="5">Associates with the EF-Tu.GDP complex and induces the exchange of GDP to GTP. It remains bound to the aminoacyl-tRNA.EF-Tu.GTP complex up to the GTP hydrolysis stage on the ribosome.</text>
</comment>
<evidence type="ECO:0000313" key="7">
    <source>
        <dbReference type="EMBL" id="MCA9754261.1"/>
    </source>
</evidence>
<organism evidence="7 8">
    <name type="scientific">Eiseniibacteriota bacterium</name>
    <dbReference type="NCBI Taxonomy" id="2212470"/>
    <lineage>
        <taxon>Bacteria</taxon>
        <taxon>Candidatus Eiseniibacteriota</taxon>
    </lineage>
</organism>
<dbReference type="PANTHER" id="PTHR11741:SF0">
    <property type="entry name" value="ELONGATION FACTOR TS, MITOCHONDRIAL"/>
    <property type="match status" value="1"/>
</dbReference>
<sequence>MMSISSEMVKELRDKTGAGVMDCKKALEAAGGDMHKAVDELRKRGAAAAEKRSGRSTGEGRVEAYIHPGNRVGVLLEVDCETDFVARTDDFQNFCHDVALHIAAAAPVSVSREDVPAEIIAKEREIYTEQAKQSGKPEAVWEKMIDGRLQKYFAENVLLEQPFVKDPDKKVSDLLTAVAAKLGENMIIRRFTRFQIGIYENESE</sequence>
<proteinExistence type="inferred from homology"/>
<dbReference type="GO" id="GO:0005737">
    <property type="term" value="C:cytoplasm"/>
    <property type="evidence" value="ECO:0007669"/>
    <property type="project" value="UniProtKB-SubCell"/>
</dbReference>
<protein>
    <recommendedName>
        <fullName evidence="2 5">Elongation factor Ts</fullName>
        <shortName evidence="5">EF-Ts</shortName>
    </recommendedName>
</protein>
<name>A0A956N9I8_UNCEI</name>
<dbReference type="Gene3D" id="1.10.8.10">
    <property type="entry name" value="DNA helicase RuvA subunit, C-terminal domain"/>
    <property type="match status" value="1"/>
</dbReference>
<reference evidence="7" key="1">
    <citation type="submission" date="2020-04" db="EMBL/GenBank/DDBJ databases">
        <authorList>
            <person name="Zhang T."/>
        </authorList>
    </citation>
    <scope>NUCLEOTIDE SEQUENCE</scope>
    <source>
        <strain evidence="7">HKST-UBA02</strain>
    </source>
</reference>
<evidence type="ECO:0000256" key="3">
    <source>
        <dbReference type="ARBA" id="ARBA00022768"/>
    </source>
</evidence>
<evidence type="ECO:0000256" key="5">
    <source>
        <dbReference type="HAMAP-Rule" id="MF_00050"/>
    </source>
</evidence>